<proteinExistence type="predicted"/>
<dbReference type="AlphaFoldDB" id="A0A9Q5Z8K8"/>
<dbReference type="PANTHER" id="PTHR36009">
    <property type="match status" value="1"/>
</dbReference>
<keyword evidence="1" id="KW-1133">Transmembrane helix</keyword>
<dbReference type="GeneID" id="57093972"/>
<feature type="transmembrane region" description="Helical" evidence="1">
    <location>
        <begin position="154"/>
        <end position="173"/>
    </location>
</feature>
<evidence type="ECO:0008006" key="4">
    <source>
        <dbReference type="Google" id="ProtNLM"/>
    </source>
</evidence>
<keyword evidence="1" id="KW-0812">Transmembrane</keyword>
<accession>A0A9Q5Z8K8</accession>
<organism evidence="2 3">
    <name type="scientific">Nostoc linckia z8</name>
    <dbReference type="NCBI Taxonomy" id="1628746"/>
    <lineage>
        <taxon>Bacteria</taxon>
        <taxon>Bacillati</taxon>
        <taxon>Cyanobacteriota</taxon>
        <taxon>Cyanophyceae</taxon>
        <taxon>Nostocales</taxon>
        <taxon>Nostocaceae</taxon>
        <taxon>Nostoc</taxon>
    </lineage>
</organism>
<feature type="transmembrane region" description="Helical" evidence="1">
    <location>
        <begin position="75"/>
        <end position="97"/>
    </location>
</feature>
<feature type="transmembrane region" description="Helical" evidence="1">
    <location>
        <begin position="44"/>
        <end position="68"/>
    </location>
</feature>
<gene>
    <name evidence="2" type="ORF">VF08_25050</name>
</gene>
<sequence>MVRKIAFGLLWLGFIFYAFILSPPQQPGTFELIKNLSLGQWQGINPLVIALFNLMGVWPLIYSAVVFIDGRGQKIPAWLFAIASFGVGAFALLPYLALREPNQKFVGQKNTFFKLLDSRVTGYVLTLTAVILVTYGLTQGDWTDFIQQWQTNRFIHVMSLDFCLLSLLFPTLVKDDMARRGWENHQMLWITALIPLFGPLIYLCVRPSLLEVDAQNITAKQPAAN</sequence>
<evidence type="ECO:0000313" key="3">
    <source>
        <dbReference type="Proteomes" id="UP000222310"/>
    </source>
</evidence>
<feature type="transmembrane region" description="Helical" evidence="1">
    <location>
        <begin position="120"/>
        <end position="142"/>
    </location>
</feature>
<name>A0A9Q5Z8K8_NOSLI</name>
<dbReference type="RefSeq" id="WP_099071110.1">
    <property type="nucleotide sequence ID" value="NZ_LAHD01000086.1"/>
</dbReference>
<dbReference type="EMBL" id="LAHD01000086">
    <property type="protein sequence ID" value="PHJ99721.1"/>
    <property type="molecule type" value="Genomic_DNA"/>
</dbReference>
<keyword evidence="1" id="KW-0472">Membrane</keyword>
<evidence type="ECO:0000313" key="2">
    <source>
        <dbReference type="EMBL" id="PHJ99721.1"/>
    </source>
</evidence>
<evidence type="ECO:0000256" key="1">
    <source>
        <dbReference type="SAM" id="Phobius"/>
    </source>
</evidence>
<reference evidence="2 3" key="1">
    <citation type="submission" date="2015-02" db="EMBL/GenBank/DDBJ databases">
        <title>Nostoc linckia genome annotation.</title>
        <authorList>
            <person name="Zhou Z."/>
        </authorList>
    </citation>
    <scope>NUCLEOTIDE SEQUENCE [LARGE SCALE GENOMIC DNA]</scope>
    <source>
        <strain evidence="3">z8</strain>
    </source>
</reference>
<comment type="caution">
    <text evidence="2">The sequence shown here is derived from an EMBL/GenBank/DDBJ whole genome shotgun (WGS) entry which is preliminary data.</text>
</comment>
<dbReference type="Proteomes" id="UP000222310">
    <property type="component" value="Unassembled WGS sequence"/>
</dbReference>
<dbReference type="PANTHER" id="PTHR36009:SF3">
    <property type="entry name" value="TRANSMEMBRANE PROTEIN"/>
    <property type="match status" value="1"/>
</dbReference>
<feature type="transmembrane region" description="Helical" evidence="1">
    <location>
        <begin position="185"/>
        <end position="205"/>
    </location>
</feature>
<protein>
    <recommendedName>
        <fullName evidence="4">DUF2834 domain-containing protein</fullName>
    </recommendedName>
</protein>